<feature type="compositionally biased region" description="Polar residues" evidence="12">
    <location>
        <begin position="8"/>
        <end position="21"/>
    </location>
</feature>
<reference evidence="14" key="1">
    <citation type="submission" date="2022-12" db="EMBL/GenBank/DDBJ databases">
        <title>Genome assemblies of Blomia tropicalis.</title>
        <authorList>
            <person name="Cui Y."/>
        </authorList>
    </citation>
    <scope>NUCLEOTIDE SEQUENCE</scope>
    <source>
        <tissue evidence="14">Adult mites</tissue>
    </source>
</reference>
<keyword evidence="3" id="KW-0479">Metal-binding</keyword>
<evidence type="ECO:0000256" key="10">
    <source>
        <dbReference type="ARBA" id="ARBA00052978"/>
    </source>
</evidence>
<evidence type="ECO:0000256" key="9">
    <source>
        <dbReference type="ARBA" id="ARBA00041763"/>
    </source>
</evidence>
<dbReference type="Gene3D" id="3.40.140.10">
    <property type="entry name" value="Cytidine Deaminase, domain 2"/>
    <property type="match status" value="1"/>
</dbReference>
<protein>
    <recommendedName>
        <fullName evidence="11">Probable deoxycytidylate deaminase</fullName>
        <ecNumber evidence="8">3.5.4.12</ecNumber>
    </recommendedName>
    <alternativeName>
        <fullName evidence="9">dCMP deaminase</fullName>
    </alternativeName>
</protein>
<gene>
    <name evidence="14" type="ORF">RDWZM_006470</name>
</gene>
<evidence type="ECO:0000313" key="15">
    <source>
        <dbReference type="Proteomes" id="UP001142055"/>
    </source>
</evidence>
<evidence type="ECO:0000256" key="7">
    <source>
        <dbReference type="ARBA" id="ARBA00037036"/>
    </source>
</evidence>
<dbReference type="Pfam" id="PF00383">
    <property type="entry name" value="dCMP_cyt_deam_1"/>
    <property type="match status" value="1"/>
</dbReference>
<dbReference type="FunFam" id="3.40.140.10:FF:000021">
    <property type="entry name" value="Deoxycytidylate deaminase"/>
    <property type="match status" value="1"/>
</dbReference>
<comment type="cofactor">
    <cofactor evidence="1">
        <name>Zn(2+)</name>
        <dbReference type="ChEBI" id="CHEBI:29105"/>
    </cofactor>
</comment>
<dbReference type="EMBL" id="JAPWDV010000002">
    <property type="protein sequence ID" value="KAJ6220658.1"/>
    <property type="molecule type" value="Genomic_DNA"/>
</dbReference>
<feature type="domain" description="CMP/dCMP-type deaminase" evidence="13">
    <location>
        <begin position="36"/>
        <end position="174"/>
    </location>
</feature>
<dbReference type="InterPro" id="IPR002125">
    <property type="entry name" value="CMP_dCMP_dom"/>
</dbReference>
<dbReference type="EC" id="3.5.4.12" evidence="8"/>
<dbReference type="CDD" id="cd01286">
    <property type="entry name" value="deoxycytidylate_deaminase"/>
    <property type="match status" value="1"/>
</dbReference>
<comment type="similarity">
    <text evidence="2">Belongs to the cytidine and deoxycytidylate deaminase family.</text>
</comment>
<evidence type="ECO:0000256" key="4">
    <source>
        <dbReference type="ARBA" id="ARBA00022727"/>
    </source>
</evidence>
<dbReference type="PROSITE" id="PS00903">
    <property type="entry name" value="CYT_DCMP_DEAMINASES_1"/>
    <property type="match status" value="1"/>
</dbReference>
<keyword evidence="15" id="KW-1185">Reference proteome</keyword>
<dbReference type="OrthoDB" id="6710946at2759"/>
<keyword evidence="4" id="KW-0545">Nucleotide biosynthesis</keyword>
<dbReference type="PROSITE" id="PS51747">
    <property type="entry name" value="CYT_DCMP_DEAMINASES_2"/>
    <property type="match status" value="1"/>
</dbReference>
<proteinExistence type="inferred from homology"/>
<dbReference type="InterPro" id="IPR016193">
    <property type="entry name" value="Cytidine_deaminase-like"/>
</dbReference>
<comment type="catalytic activity">
    <reaction evidence="10">
        <text>dCMP + H2O + H(+) = dUMP + NH4(+)</text>
        <dbReference type="Rhea" id="RHEA:22924"/>
        <dbReference type="ChEBI" id="CHEBI:15377"/>
        <dbReference type="ChEBI" id="CHEBI:15378"/>
        <dbReference type="ChEBI" id="CHEBI:28938"/>
        <dbReference type="ChEBI" id="CHEBI:57566"/>
        <dbReference type="ChEBI" id="CHEBI:246422"/>
        <dbReference type="EC" id="3.5.4.12"/>
    </reaction>
</comment>
<organism evidence="14 15">
    <name type="scientific">Blomia tropicalis</name>
    <name type="common">Mite</name>
    <dbReference type="NCBI Taxonomy" id="40697"/>
    <lineage>
        <taxon>Eukaryota</taxon>
        <taxon>Metazoa</taxon>
        <taxon>Ecdysozoa</taxon>
        <taxon>Arthropoda</taxon>
        <taxon>Chelicerata</taxon>
        <taxon>Arachnida</taxon>
        <taxon>Acari</taxon>
        <taxon>Acariformes</taxon>
        <taxon>Sarcoptiformes</taxon>
        <taxon>Astigmata</taxon>
        <taxon>Glycyphagoidea</taxon>
        <taxon>Echimyopodidae</taxon>
        <taxon>Blomia</taxon>
    </lineage>
</organism>
<evidence type="ECO:0000256" key="11">
    <source>
        <dbReference type="ARBA" id="ARBA00071625"/>
    </source>
</evidence>
<dbReference type="InterPro" id="IPR035105">
    <property type="entry name" value="Deoxycytidylate_deaminase_dom"/>
</dbReference>
<name>A0A9Q0RLS8_BLOTA</name>
<accession>A0A9Q0RLS8</accession>
<sequence>MPQKTELDISSSSETNDSNINDVDGEITTKRTDYLVWWDYFMSIAYITSMRSKDPNTQVGACIVNESNRIVSLGYNGMPNGCSDDELPWNRTANSSLDTKYLYVCHAEMNAILNKTSYDLSGCTIFVLLFPCNECAKMIIQAGIKRIIYLSDKYSDENKFIASRRLLSMANIELIQYTPKQSKILIDFDTIAK</sequence>
<evidence type="ECO:0000313" key="14">
    <source>
        <dbReference type="EMBL" id="KAJ6220658.1"/>
    </source>
</evidence>
<feature type="region of interest" description="Disordered" evidence="12">
    <location>
        <begin position="1"/>
        <end position="24"/>
    </location>
</feature>
<evidence type="ECO:0000256" key="5">
    <source>
        <dbReference type="ARBA" id="ARBA00022801"/>
    </source>
</evidence>
<dbReference type="PANTHER" id="PTHR11086">
    <property type="entry name" value="DEOXYCYTIDYLATE DEAMINASE-RELATED"/>
    <property type="match status" value="1"/>
</dbReference>
<dbReference type="GO" id="GO:0009165">
    <property type="term" value="P:nucleotide biosynthetic process"/>
    <property type="evidence" value="ECO:0007669"/>
    <property type="project" value="UniProtKB-KW"/>
</dbReference>
<evidence type="ECO:0000256" key="6">
    <source>
        <dbReference type="ARBA" id="ARBA00022833"/>
    </source>
</evidence>
<comment type="function">
    <text evidence="7">Supplies the nucleotide substrate for thymidylate synthetase.</text>
</comment>
<dbReference type="InterPro" id="IPR015517">
    <property type="entry name" value="dCMP_deaminase-rel"/>
</dbReference>
<dbReference type="PANTHER" id="PTHR11086:SF18">
    <property type="entry name" value="DEOXYCYTIDYLATE DEAMINASE"/>
    <property type="match status" value="1"/>
</dbReference>
<evidence type="ECO:0000256" key="2">
    <source>
        <dbReference type="ARBA" id="ARBA00006576"/>
    </source>
</evidence>
<dbReference type="GO" id="GO:0004132">
    <property type="term" value="F:dCMP deaminase activity"/>
    <property type="evidence" value="ECO:0007669"/>
    <property type="project" value="UniProtKB-EC"/>
</dbReference>
<dbReference type="GO" id="GO:0008270">
    <property type="term" value="F:zinc ion binding"/>
    <property type="evidence" value="ECO:0007669"/>
    <property type="project" value="InterPro"/>
</dbReference>
<dbReference type="InterPro" id="IPR016192">
    <property type="entry name" value="APOBEC/CMP_deaminase_Zn-bd"/>
</dbReference>
<dbReference type="SUPFAM" id="SSF53927">
    <property type="entry name" value="Cytidine deaminase-like"/>
    <property type="match status" value="1"/>
</dbReference>
<dbReference type="AlphaFoldDB" id="A0A9Q0RLS8"/>
<dbReference type="Proteomes" id="UP001142055">
    <property type="component" value="Chromosome 2"/>
</dbReference>
<evidence type="ECO:0000256" key="1">
    <source>
        <dbReference type="ARBA" id="ARBA00001947"/>
    </source>
</evidence>
<evidence type="ECO:0000259" key="13">
    <source>
        <dbReference type="PROSITE" id="PS51747"/>
    </source>
</evidence>
<comment type="caution">
    <text evidence="14">The sequence shown here is derived from an EMBL/GenBank/DDBJ whole genome shotgun (WGS) entry which is preliminary data.</text>
</comment>
<evidence type="ECO:0000256" key="8">
    <source>
        <dbReference type="ARBA" id="ARBA00038938"/>
    </source>
</evidence>
<dbReference type="GO" id="GO:0005737">
    <property type="term" value="C:cytoplasm"/>
    <property type="evidence" value="ECO:0007669"/>
    <property type="project" value="TreeGrafter"/>
</dbReference>
<evidence type="ECO:0000256" key="12">
    <source>
        <dbReference type="SAM" id="MobiDB-lite"/>
    </source>
</evidence>
<evidence type="ECO:0000256" key="3">
    <source>
        <dbReference type="ARBA" id="ARBA00022723"/>
    </source>
</evidence>
<keyword evidence="5" id="KW-0378">Hydrolase</keyword>
<dbReference type="OMA" id="HCEEVGC"/>
<keyword evidence="6" id="KW-0862">Zinc</keyword>